<reference evidence="3" key="1">
    <citation type="submission" date="2020-05" db="EMBL/GenBank/DDBJ databases">
        <title>Phylogenomic resolution of chytrid fungi.</title>
        <authorList>
            <person name="Stajich J.E."/>
            <person name="Amses K."/>
            <person name="Simmons R."/>
            <person name="Seto K."/>
            <person name="Myers J."/>
            <person name="Bonds A."/>
            <person name="Quandt C.A."/>
            <person name="Barry K."/>
            <person name="Liu P."/>
            <person name="Grigoriev I."/>
            <person name="Longcore J.E."/>
            <person name="James T.Y."/>
        </authorList>
    </citation>
    <scope>NUCLEOTIDE SEQUENCE</scope>
    <source>
        <strain evidence="3">JEL0476</strain>
    </source>
</reference>
<evidence type="ECO:0000313" key="4">
    <source>
        <dbReference type="Proteomes" id="UP001211065"/>
    </source>
</evidence>
<gene>
    <name evidence="3" type="ORF">HK099_003031</name>
</gene>
<evidence type="ECO:0000313" key="3">
    <source>
        <dbReference type="EMBL" id="KAJ3221847.1"/>
    </source>
</evidence>
<dbReference type="EMBL" id="JADGJW010000205">
    <property type="protein sequence ID" value="KAJ3221847.1"/>
    <property type="molecule type" value="Genomic_DNA"/>
</dbReference>
<feature type="region of interest" description="Disordered" evidence="1">
    <location>
        <begin position="83"/>
        <end position="102"/>
    </location>
</feature>
<evidence type="ECO:0000256" key="2">
    <source>
        <dbReference type="SAM" id="Phobius"/>
    </source>
</evidence>
<name>A0AAD5Y0H1_9FUNG</name>
<sequence length="136" mass="14968">MSTGFTAFIVVLTLVSLLSMLGLIYFFKKRNKSDKLDGSEALNFNLNHHKLGDGSYHPSLTSGFLVNSGAVGYNDRIHNKLKYNNNSTSAPRSEGYSYSESSFGAGSSIVNTPYPYQNYPLGLGYSDDIKKLNVNH</sequence>
<proteinExistence type="predicted"/>
<feature type="compositionally biased region" description="Low complexity" evidence="1">
    <location>
        <begin position="93"/>
        <end position="102"/>
    </location>
</feature>
<comment type="caution">
    <text evidence="3">The sequence shown here is derived from an EMBL/GenBank/DDBJ whole genome shotgun (WGS) entry which is preliminary data.</text>
</comment>
<keyword evidence="2" id="KW-0812">Transmembrane</keyword>
<keyword evidence="4" id="KW-1185">Reference proteome</keyword>
<accession>A0AAD5Y0H1</accession>
<evidence type="ECO:0000256" key="1">
    <source>
        <dbReference type="SAM" id="MobiDB-lite"/>
    </source>
</evidence>
<keyword evidence="2" id="KW-0472">Membrane</keyword>
<dbReference type="AlphaFoldDB" id="A0AAD5Y0H1"/>
<keyword evidence="2" id="KW-1133">Transmembrane helix</keyword>
<organism evidence="3 4">
    <name type="scientific">Clydaea vesicula</name>
    <dbReference type="NCBI Taxonomy" id="447962"/>
    <lineage>
        <taxon>Eukaryota</taxon>
        <taxon>Fungi</taxon>
        <taxon>Fungi incertae sedis</taxon>
        <taxon>Chytridiomycota</taxon>
        <taxon>Chytridiomycota incertae sedis</taxon>
        <taxon>Chytridiomycetes</taxon>
        <taxon>Lobulomycetales</taxon>
        <taxon>Lobulomycetaceae</taxon>
        <taxon>Clydaea</taxon>
    </lineage>
</organism>
<protein>
    <submittedName>
        <fullName evidence="3">Uncharacterized protein</fullName>
    </submittedName>
</protein>
<dbReference type="Proteomes" id="UP001211065">
    <property type="component" value="Unassembled WGS sequence"/>
</dbReference>
<feature type="transmembrane region" description="Helical" evidence="2">
    <location>
        <begin position="6"/>
        <end position="27"/>
    </location>
</feature>